<dbReference type="InterPro" id="IPR000683">
    <property type="entry name" value="Gfo/Idh/MocA-like_OxRdtase_N"/>
</dbReference>
<dbReference type="EC" id="1.1.1.179" evidence="3"/>
<dbReference type="InterPro" id="IPR055170">
    <property type="entry name" value="GFO_IDH_MocA-like_dom"/>
</dbReference>
<dbReference type="InterPro" id="IPR051450">
    <property type="entry name" value="Gfo/Idh/MocA_Oxidoreductases"/>
</dbReference>
<feature type="domain" description="GFO/IDH/MocA-like oxidoreductase" evidence="2">
    <location>
        <begin position="133"/>
        <end position="240"/>
    </location>
</feature>
<dbReference type="PANTHER" id="PTHR43377">
    <property type="entry name" value="BILIVERDIN REDUCTASE A"/>
    <property type="match status" value="1"/>
</dbReference>
<dbReference type="Pfam" id="PF01408">
    <property type="entry name" value="GFO_IDH_MocA"/>
    <property type="match status" value="1"/>
</dbReference>
<gene>
    <name evidence="3" type="ORF">HAPAU_34790</name>
</gene>
<dbReference type="Proteomes" id="UP000075321">
    <property type="component" value="Unassembled WGS sequence"/>
</dbReference>
<dbReference type="EMBL" id="LTAZ01000013">
    <property type="protein sequence ID" value="KYH24496.1"/>
    <property type="molecule type" value="Genomic_DNA"/>
</dbReference>
<accession>A0A151A9W4</accession>
<evidence type="ECO:0000313" key="3">
    <source>
        <dbReference type="EMBL" id="KYH24496.1"/>
    </source>
</evidence>
<dbReference type="PATRIC" id="fig|1008153.3.peg.3666"/>
<dbReference type="Gene3D" id="3.40.50.720">
    <property type="entry name" value="NAD(P)-binding Rossmann-like Domain"/>
    <property type="match status" value="1"/>
</dbReference>
<protein>
    <submittedName>
        <fullName evidence="3">D-xylose 1-dehydrogenase (NADP(+)) 2</fullName>
        <ecNumber evidence="3">1.1.1.179</ecNumber>
    </submittedName>
</protein>
<dbReference type="InterPro" id="IPR036291">
    <property type="entry name" value="NAD(P)-bd_dom_sf"/>
</dbReference>
<dbReference type="GO" id="GO:0047837">
    <property type="term" value="F:D-xylose 1-dehydrogenase (NADP+) activity"/>
    <property type="evidence" value="ECO:0007669"/>
    <property type="project" value="UniProtKB-EC"/>
</dbReference>
<evidence type="ECO:0000259" key="2">
    <source>
        <dbReference type="Pfam" id="PF22725"/>
    </source>
</evidence>
<organism evidence="3 4">
    <name type="scientific">Halalkalicoccus paucihalophilus</name>
    <dbReference type="NCBI Taxonomy" id="1008153"/>
    <lineage>
        <taxon>Archaea</taxon>
        <taxon>Methanobacteriati</taxon>
        <taxon>Methanobacteriota</taxon>
        <taxon>Stenosarchaea group</taxon>
        <taxon>Halobacteria</taxon>
        <taxon>Halobacteriales</taxon>
        <taxon>Halococcaceae</taxon>
        <taxon>Halalkalicoccus</taxon>
    </lineage>
</organism>
<proteinExistence type="predicted"/>
<dbReference type="SUPFAM" id="SSF55347">
    <property type="entry name" value="Glyceraldehyde-3-phosphate dehydrogenase-like, C-terminal domain"/>
    <property type="match status" value="1"/>
</dbReference>
<reference evidence="3 4" key="1">
    <citation type="submission" date="2016-02" db="EMBL/GenBank/DDBJ databases">
        <title>Genome sequence of Halalkalicoccus paucihalophilus DSM 24557.</title>
        <authorList>
            <person name="Poehlein A."/>
            <person name="Daniel R."/>
        </authorList>
    </citation>
    <scope>NUCLEOTIDE SEQUENCE [LARGE SCALE GENOMIC DNA]</scope>
    <source>
        <strain evidence="3 4">DSM 24557</strain>
    </source>
</reference>
<dbReference type="RefSeq" id="WP_066384996.1">
    <property type="nucleotide sequence ID" value="NZ_LTAZ01000013.1"/>
</dbReference>
<dbReference type="GO" id="GO:0000166">
    <property type="term" value="F:nucleotide binding"/>
    <property type="evidence" value="ECO:0007669"/>
    <property type="project" value="InterPro"/>
</dbReference>
<dbReference type="Gene3D" id="3.30.360.10">
    <property type="entry name" value="Dihydrodipicolinate Reductase, domain 2"/>
    <property type="match status" value="1"/>
</dbReference>
<dbReference type="PANTHER" id="PTHR43377:SF1">
    <property type="entry name" value="BILIVERDIN REDUCTASE A"/>
    <property type="match status" value="1"/>
</dbReference>
<evidence type="ECO:0000313" key="4">
    <source>
        <dbReference type="Proteomes" id="UP000075321"/>
    </source>
</evidence>
<name>A0A151A9W4_9EURY</name>
<feature type="domain" description="Gfo/Idh/MocA-like oxidoreductase N-terminal" evidence="1">
    <location>
        <begin position="1"/>
        <end position="118"/>
    </location>
</feature>
<dbReference type="SUPFAM" id="SSF51735">
    <property type="entry name" value="NAD(P)-binding Rossmann-fold domains"/>
    <property type="match status" value="1"/>
</dbReference>
<keyword evidence="3" id="KW-0560">Oxidoreductase</keyword>
<keyword evidence="4" id="KW-1185">Reference proteome</keyword>
<dbReference type="AlphaFoldDB" id="A0A151A9W4"/>
<dbReference type="Pfam" id="PF22725">
    <property type="entry name" value="GFO_IDH_MocA_C3"/>
    <property type="match status" value="1"/>
</dbReference>
<evidence type="ECO:0000259" key="1">
    <source>
        <dbReference type="Pfam" id="PF01408"/>
    </source>
</evidence>
<dbReference type="OrthoDB" id="25239at2157"/>
<comment type="caution">
    <text evidence="3">The sequence shown here is derived from an EMBL/GenBank/DDBJ whole genome shotgun (WGS) entry which is preliminary data.</text>
</comment>
<sequence>MRVGIAGAGFMARTHAEEYAGMDIEVVAVASQSGPEGFVNELGLDAVAYTDVATLCDRTDIDYLDICTPTHTHLDFVRTAAEAGVDVFVEKPIAGTLEEANEIASLVEEAGLTLMVGHVVRFDQGYRAAKDLEIGSHGVARARRLSPFPDWGSDDWFADCEKSGGVFVDLGIHDLDYLRWCWGEVERVFARRRRDAHGEHGFVTLRFESGAVGYVESSWSQPDSRPFTTELEFAGNDGLVELSSADESPYQEWTDDGAVVERPVAKSAYRHELEHFVACLESGTEPEVGAADAIASLRLALAAERSAERGKPVRPEEVVV</sequence>